<gene>
    <name evidence="2" type="ORF">EV663_1281</name>
</gene>
<dbReference type="InterPro" id="IPR027417">
    <property type="entry name" value="P-loop_NTPase"/>
</dbReference>
<evidence type="ECO:0000313" key="2">
    <source>
        <dbReference type="EMBL" id="TCP58407.1"/>
    </source>
</evidence>
<dbReference type="AlphaFoldDB" id="A0A4R2R8Z6"/>
<dbReference type="PIRSF" id="PIRSF029407">
    <property type="entry name" value="UCP029407"/>
    <property type="match status" value="1"/>
</dbReference>
<dbReference type="RefSeq" id="WP_132953284.1">
    <property type="nucleotide sequence ID" value="NZ_SLXU01000028.1"/>
</dbReference>
<reference evidence="2 3" key="1">
    <citation type="submission" date="2019-03" db="EMBL/GenBank/DDBJ databases">
        <title>Genomic Encyclopedia of Type Strains, Phase IV (KMG-IV): sequencing the most valuable type-strain genomes for metagenomic binning, comparative biology and taxonomic classification.</title>
        <authorList>
            <person name="Goeker M."/>
        </authorList>
    </citation>
    <scope>NUCLEOTIDE SEQUENCE [LARGE SCALE GENOMIC DNA]</scope>
    <source>
        <strain evidence="2 3">DSM 24766</strain>
    </source>
</reference>
<dbReference type="Gene3D" id="3.40.50.300">
    <property type="entry name" value="P-loop containing nucleotide triphosphate hydrolases"/>
    <property type="match status" value="1"/>
</dbReference>
<feature type="region of interest" description="Disordered" evidence="1">
    <location>
        <begin position="369"/>
        <end position="390"/>
    </location>
</feature>
<dbReference type="EMBL" id="SLXU01000028">
    <property type="protein sequence ID" value="TCP58407.1"/>
    <property type="molecule type" value="Genomic_DNA"/>
</dbReference>
<name>A0A4R2R8Z6_9RHOB</name>
<comment type="caution">
    <text evidence="2">The sequence shown here is derived from an EMBL/GenBank/DDBJ whole genome shotgun (WGS) entry which is preliminary data.</text>
</comment>
<dbReference type="InterPro" id="IPR014556">
    <property type="entry name" value="UCP029407"/>
</dbReference>
<dbReference type="OrthoDB" id="7210452at2"/>
<proteinExistence type="predicted"/>
<organism evidence="2 3">
    <name type="scientific">Rhodovulum bhavnagarense</name>
    <dbReference type="NCBI Taxonomy" id="992286"/>
    <lineage>
        <taxon>Bacteria</taxon>
        <taxon>Pseudomonadati</taxon>
        <taxon>Pseudomonadota</taxon>
        <taxon>Alphaproteobacteria</taxon>
        <taxon>Rhodobacterales</taxon>
        <taxon>Paracoccaceae</taxon>
        <taxon>Rhodovulum</taxon>
    </lineage>
</organism>
<protein>
    <recommendedName>
        <fullName evidence="4">Sulfotransferase family protein</fullName>
    </recommendedName>
</protein>
<keyword evidence="3" id="KW-1185">Reference proteome</keyword>
<evidence type="ECO:0008006" key="4">
    <source>
        <dbReference type="Google" id="ProtNLM"/>
    </source>
</evidence>
<accession>A0A4R2R8Z6</accession>
<evidence type="ECO:0000256" key="1">
    <source>
        <dbReference type="SAM" id="MobiDB-lite"/>
    </source>
</evidence>
<dbReference type="SUPFAM" id="SSF52540">
    <property type="entry name" value="P-loop containing nucleoside triphosphate hydrolases"/>
    <property type="match status" value="1"/>
</dbReference>
<sequence length="489" mass="55413">MHQTHANGIAGQPQAAPASIRRIGLVILGMHRSGTSALAGMLQILGCDQPATLMVPTKDNEKGYFESLRIYPFHTRLLASAASSWNDWLPINPGWFQSPRADEFREEAVTIMGEEFAKSRLFVLKDPRICRLVPFWETVMSDIGAEPRYILTHRNPLEVAASLEKRDGLAREIGLLTWLRHMLDAEAGTRGRPRTFTNFAQLMENWAGVAQKIQDDLDVTLPRLSLSVAPEMEEFLSEGLRHHVQNRDRVLKNPLLSDWVRNTYDIFERWAETGEDPVDYQTLNEISAAMTVSASAFSGIVRAAEQGTRMVRDQKAEIDQLNEARASAEQRLESTQSEAAELRAETARLDKENKNLVDQLAHVRSALEQRSHEADETRKELDRLRAEDTTRQAQMDDLAASFQAREKLLHERLDEANRKLAMREAEVGTQNRELSEITKILADTEHAAKLEQCRAEKAEYATMALKTSISWRLTAPLRKVSGLIRRRRS</sequence>
<evidence type="ECO:0000313" key="3">
    <source>
        <dbReference type="Proteomes" id="UP000295050"/>
    </source>
</evidence>
<dbReference type="Proteomes" id="UP000295050">
    <property type="component" value="Unassembled WGS sequence"/>
</dbReference>